<dbReference type="AlphaFoldDB" id="A0A0E3QIM9"/>
<dbReference type="InterPro" id="IPR002104">
    <property type="entry name" value="Integrase_catalytic"/>
</dbReference>
<dbReference type="SUPFAM" id="SSF56349">
    <property type="entry name" value="DNA breaking-rejoining enzymes"/>
    <property type="match status" value="1"/>
</dbReference>
<dbReference type="CDD" id="cd00397">
    <property type="entry name" value="DNA_BRE_C"/>
    <property type="match status" value="1"/>
</dbReference>
<keyword evidence="3" id="KW-0614">Plasmid</keyword>
<dbReference type="GeneID" id="24821383"/>
<dbReference type="GO" id="GO:0003677">
    <property type="term" value="F:DNA binding"/>
    <property type="evidence" value="ECO:0007669"/>
    <property type="project" value="InterPro"/>
</dbReference>
<protein>
    <recommendedName>
        <fullName evidence="2">Tyr recombinase domain-containing protein</fullName>
    </recommendedName>
</protein>
<evidence type="ECO:0000313" key="3">
    <source>
        <dbReference type="EMBL" id="AKB49254.1"/>
    </source>
</evidence>
<organism evidence="3 4">
    <name type="scientific">Methanosarcina barkeri str. Wiesmoor</name>
    <dbReference type="NCBI Taxonomy" id="1434109"/>
    <lineage>
        <taxon>Archaea</taxon>
        <taxon>Methanobacteriati</taxon>
        <taxon>Methanobacteriota</taxon>
        <taxon>Stenosarchaea group</taxon>
        <taxon>Methanomicrobia</taxon>
        <taxon>Methanosarcinales</taxon>
        <taxon>Methanosarcinaceae</taxon>
        <taxon>Methanosarcina</taxon>
    </lineage>
</organism>
<reference evidence="3 4" key="1">
    <citation type="submission" date="2014-07" db="EMBL/GenBank/DDBJ databases">
        <title>Methanogenic archaea and the global carbon cycle.</title>
        <authorList>
            <person name="Henriksen J.R."/>
            <person name="Luke J."/>
            <person name="Reinhart S."/>
            <person name="Benedict M.N."/>
            <person name="Youngblut N.D."/>
            <person name="Metcalf M.E."/>
            <person name="Whitaker R.J."/>
            <person name="Metcalf W.W."/>
        </authorList>
    </citation>
    <scope>NUCLEOTIDE SEQUENCE [LARGE SCALE GENOMIC DNA]</scope>
    <source>
        <strain evidence="3 4">Wiesmoor</strain>
        <plasmid evidence="4">Plasmid</plasmid>
    </source>
</reference>
<dbReference type="HOGENOM" id="CLU_091227_0_0_2"/>
<name>A0A0E3QIM9_METBA</name>
<evidence type="ECO:0000259" key="2">
    <source>
        <dbReference type="PROSITE" id="PS51898"/>
    </source>
</evidence>
<keyword evidence="1" id="KW-0233">DNA recombination</keyword>
<dbReference type="Gene3D" id="1.10.443.10">
    <property type="entry name" value="Intergrase catalytic core"/>
    <property type="match status" value="1"/>
</dbReference>
<dbReference type="KEGG" id="mbw:MSBRW_0001"/>
<dbReference type="InterPro" id="IPR013762">
    <property type="entry name" value="Integrase-like_cat_sf"/>
</dbReference>
<accession>A0A0E3QIM9</accession>
<dbReference type="PROSITE" id="PS51898">
    <property type="entry name" value="TYR_RECOMBINASE"/>
    <property type="match status" value="1"/>
</dbReference>
<dbReference type="EMBL" id="CP009525">
    <property type="protein sequence ID" value="AKB49254.1"/>
    <property type="molecule type" value="Genomic_DNA"/>
</dbReference>
<dbReference type="InterPro" id="IPR011010">
    <property type="entry name" value="DNA_brk_join_enz"/>
</dbReference>
<gene>
    <name evidence="3" type="ORF">MSBRW_0001</name>
</gene>
<dbReference type="Pfam" id="PF00589">
    <property type="entry name" value="Phage_integrase"/>
    <property type="match status" value="1"/>
</dbReference>
<dbReference type="GO" id="GO:0015074">
    <property type="term" value="P:DNA integration"/>
    <property type="evidence" value="ECO:0007669"/>
    <property type="project" value="InterPro"/>
</dbReference>
<evidence type="ECO:0000313" key="4">
    <source>
        <dbReference type="Proteomes" id="UP000033038"/>
    </source>
</evidence>
<evidence type="ECO:0000256" key="1">
    <source>
        <dbReference type="ARBA" id="ARBA00023172"/>
    </source>
</evidence>
<dbReference type="PATRIC" id="fig|1434109.4.peg.4846"/>
<dbReference type="RefSeq" id="WP_011302005.1">
    <property type="nucleotide sequence ID" value="NZ_CP009525.1"/>
</dbReference>
<dbReference type="GO" id="GO:0006310">
    <property type="term" value="P:DNA recombination"/>
    <property type="evidence" value="ECO:0007669"/>
    <property type="project" value="UniProtKB-KW"/>
</dbReference>
<sequence length="216" mass="25574">MPIKKNSHVKTTEMNKYPVLQLKRDPEAIHHYLNGEIRILVPTEYQRIKNEISQKRHRTLFDVLMITGMRYVEVQRLWDHKEWYLKKKNIIHLPEEAQKKHKRTQQERTIHPLPGMFELLLDDFFEARKPPAESNWNRDLRKWAKDAGLNPYGLSAKTTRKTLESWCIAAGMLESTVCLRQGHDNLTSMKHYQGLAFSADELKDIEKQLTVWGMLK</sequence>
<dbReference type="Proteomes" id="UP000033038">
    <property type="component" value="Plasmid unnamed"/>
</dbReference>
<proteinExistence type="predicted"/>
<feature type="domain" description="Tyr recombinase" evidence="2">
    <location>
        <begin position="35"/>
        <end position="207"/>
    </location>
</feature>
<geneLocation type="plasmid" evidence="3">
    <name>unnamed</name>
</geneLocation>